<proteinExistence type="inferred from homology"/>
<accession>A0AAN7PXD7</accession>
<evidence type="ECO:0000313" key="7">
    <source>
        <dbReference type="EMBL" id="KAK4880309.1"/>
    </source>
</evidence>
<dbReference type="GO" id="GO:0005829">
    <property type="term" value="C:cytosol"/>
    <property type="evidence" value="ECO:0007669"/>
    <property type="project" value="TreeGrafter"/>
</dbReference>
<evidence type="ECO:0000256" key="5">
    <source>
        <dbReference type="ARBA" id="ARBA00023006"/>
    </source>
</evidence>
<organism evidence="7 8">
    <name type="scientific">Aquatica leii</name>
    <dbReference type="NCBI Taxonomy" id="1421715"/>
    <lineage>
        <taxon>Eukaryota</taxon>
        <taxon>Metazoa</taxon>
        <taxon>Ecdysozoa</taxon>
        <taxon>Arthropoda</taxon>
        <taxon>Hexapoda</taxon>
        <taxon>Insecta</taxon>
        <taxon>Pterygota</taxon>
        <taxon>Neoptera</taxon>
        <taxon>Endopterygota</taxon>
        <taxon>Coleoptera</taxon>
        <taxon>Polyphaga</taxon>
        <taxon>Elateriformia</taxon>
        <taxon>Elateroidea</taxon>
        <taxon>Lampyridae</taxon>
        <taxon>Luciolinae</taxon>
        <taxon>Aquatica</taxon>
    </lineage>
</organism>
<dbReference type="GO" id="GO:0000422">
    <property type="term" value="P:autophagy of mitochondrion"/>
    <property type="evidence" value="ECO:0007669"/>
    <property type="project" value="TreeGrafter"/>
</dbReference>
<protein>
    <recommendedName>
        <fullName evidence="2">Ubiquitin-like-conjugating enzyme ATG10</fullName>
    </recommendedName>
    <alternativeName>
        <fullName evidence="6">Autophagy-related protein 10</fullName>
    </alternativeName>
</protein>
<keyword evidence="3" id="KW-0808">Transferase</keyword>
<dbReference type="GO" id="GO:0000045">
    <property type="term" value="P:autophagosome assembly"/>
    <property type="evidence" value="ECO:0007669"/>
    <property type="project" value="TreeGrafter"/>
</dbReference>
<dbReference type="PANTHER" id="PTHR14957:SF1">
    <property type="entry name" value="UBIQUITIN-LIKE-CONJUGATING ENZYME ATG10"/>
    <property type="match status" value="1"/>
</dbReference>
<dbReference type="EMBL" id="JARPUR010000003">
    <property type="protein sequence ID" value="KAK4880309.1"/>
    <property type="molecule type" value="Genomic_DNA"/>
</dbReference>
<sequence>MDDSLRFAMSWDAFLKCIDELKSFSDELNDEWVLHKLHDGENGAYLTKKVRRQTFSQIDGGLISFEENLLVDESVPVNGDVTTHEYHVVYSSSYACPVLCLNIWRSNGSLLTIEECWVKFSFSSDDKYNTLTQMEHPVLMKPFITLHPCKTAELIGTFGNSKNIVVSWLSTVGPVIGLNMLTDYARLTY</sequence>
<dbReference type="GO" id="GO:0061651">
    <property type="term" value="F:Atg12 conjugating enzyme activity"/>
    <property type="evidence" value="ECO:0007669"/>
    <property type="project" value="TreeGrafter"/>
</dbReference>
<comment type="similarity">
    <text evidence="1">Belongs to the ATG10 family.</text>
</comment>
<evidence type="ECO:0000256" key="3">
    <source>
        <dbReference type="ARBA" id="ARBA00022679"/>
    </source>
</evidence>
<dbReference type="Gene3D" id="3.30.1460.50">
    <property type="match status" value="1"/>
</dbReference>
<name>A0AAN7PXD7_9COLE</name>
<evidence type="ECO:0000313" key="8">
    <source>
        <dbReference type="Proteomes" id="UP001353858"/>
    </source>
</evidence>
<dbReference type="PANTHER" id="PTHR14957">
    <property type="entry name" value="UBIQUITIN-LIKE-CONJUGATING ENZYME ATG10"/>
    <property type="match status" value="1"/>
</dbReference>
<evidence type="ECO:0000256" key="4">
    <source>
        <dbReference type="ARBA" id="ARBA00022786"/>
    </source>
</evidence>
<reference evidence="8" key="1">
    <citation type="submission" date="2023-01" db="EMBL/GenBank/DDBJ databases">
        <title>Key to firefly adult light organ development and bioluminescence: homeobox transcription factors regulate luciferase expression and transportation to peroxisome.</title>
        <authorList>
            <person name="Fu X."/>
        </authorList>
    </citation>
    <scope>NUCLEOTIDE SEQUENCE [LARGE SCALE GENOMIC DNA]</scope>
</reference>
<dbReference type="InterPro" id="IPR007135">
    <property type="entry name" value="Atg3/Atg10"/>
</dbReference>
<keyword evidence="4" id="KW-0833">Ubl conjugation pathway</keyword>
<gene>
    <name evidence="7" type="ORF">RN001_008455</name>
</gene>
<keyword evidence="8" id="KW-1185">Reference proteome</keyword>
<dbReference type="Pfam" id="PF03987">
    <property type="entry name" value="Autophagy_act_C"/>
    <property type="match status" value="1"/>
</dbReference>
<evidence type="ECO:0000256" key="6">
    <source>
        <dbReference type="ARBA" id="ARBA00029833"/>
    </source>
</evidence>
<keyword evidence="5" id="KW-0072">Autophagy</keyword>
<evidence type="ECO:0000256" key="2">
    <source>
        <dbReference type="ARBA" id="ARBA00021099"/>
    </source>
</evidence>
<comment type="caution">
    <text evidence="7">The sequence shown here is derived from an EMBL/GenBank/DDBJ whole genome shotgun (WGS) entry which is preliminary data.</text>
</comment>
<dbReference type="AlphaFoldDB" id="A0AAN7PXD7"/>
<dbReference type="Proteomes" id="UP001353858">
    <property type="component" value="Unassembled WGS sequence"/>
</dbReference>
<evidence type="ECO:0000256" key="1">
    <source>
        <dbReference type="ARBA" id="ARBA00005696"/>
    </source>
</evidence>
<dbReference type="GO" id="GO:0032446">
    <property type="term" value="P:protein modification by small protein conjugation"/>
    <property type="evidence" value="ECO:0007669"/>
    <property type="project" value="TreeGrafter"/>
</dbReference>